<feature type="transmembrane region" description="Helical" evidence="2">
    <location>
        <begin position="615"/>
        <end position="636"/>
    </location>
</feature>
<name>A0A0L0D260_THETB</name>
<evidence type="ECO:0000256" key="3">
    <source>
        <dbReference type="SAM" id="SignalP"/>
    </source>
</evidence>
<feature type="region of interest" description="Disordered" evidence="1">
    <location>
        <begin position="977"/>
        <end position="1019"/>
    </location>
</feature>
<dbReference type="SMART" id="SM00710">
    <property type="entry name" value="PbH1"/>
    <property type="match status" value="6"/>
</dbReference>
<keyword evidence="6" id="KW-1185">Reference proteome</keyword>
<feature type="domain" description="Glycosyltransferase 61 catalytic" evidence="4">
    <location>
        <begin position="1217"/>
        <end position="1294"/>
    </location>
</feature>
<feature type="transmembrane region" description="Helical" evidence="2">
    <location>
        <begin position="821"/>
        <end position="841"/>
    </location>
</feature>
<dbReference type="Pfam" id="PF04577">
    <property type="entry name" value="Glyco_transf_61"/>
    <property type="match status" value="1"/>
</dbReference>
<evidence type="ECO:0000313" key="5">
    <source>
        <dbReference type="EMBL" id="KNC46205.1"/>
    </source>
</evidence>
<dbReference type="SUPFAM" id="SSF51126">
    <property type="entry name" value="Pectin lyase-like"/>
    <property type="match status" value="2"/>
</dbReference>
<proteinExistence type="predicted"/>
<gene>
    <name evidence="5" type="ORF">AMSG_00324</name>
</gene>
<dbReference type="InterPro" id="IPR049625">
    <property type="entry name" value="Glyco_transf_61_cat"/>
</dbReference>
<evidence type="ECO:0000256" key="1">
    <source>
        <dbReference type="SAM" id="MobiDB-lite"/>
    </source>
</evidence>
<feature type="transmembrane region" description="Helical" evidence="2">
    <location>
        <begin position="762"/>
        <end position="785"/>
    </location>
</feature>
<evidence type="ECO:0000313" key="6">
    <source>
        <dbReference type="Proteomes" id="UP000054408"/>
    </source>
</evidence>
<evidence type="ECO:0000259" key="4">
    <source>
        <dbReference type="Pfam" id="PF04577"/>
    </source>
</evidence>
<keyword evidence="2" id="KW-0812">Transmembrane</keyword>
<keyword evidence="2" id="KW-0472">Membrane</keyword>
<feature type="transmembrane region" description="Helical" evidence="2">
    <location>
        <begin position="705"/>
        <end position="726"/>
    </location>
</feature>
<feature type="signal peptide" evidence="3">
    <location>
        <begin position="1"/>
        <end position="16"/>
    </location>
</feature>
<organism evidence="5 6">
    <name type="scientific">Thecamonas trahens ATCC 50062</name>
    <dbReference type="NCBI Taxonomy" id="461836"/>
    <lineage>
        <taxon>Eukaryota</taxon>
        <taxon>Apusozoa</taxon>
        <taxon>Apusomonadida</taxon>
        <taxon>Apusomonadidae</taxon>
        <taxon>Thecamonas</taxon>
    </lineage>
</organism>
<dbReference type="PANTHER" id="PTHR11319:SF35">
    <property type="entry name" value="OUTER MEMBRANE PROTEIN PMPC-RELATED"/>
    <property type="match status" value="1"/>
</dbReference>
<feature type="region of interest" description="Disordered" evidence="1">
    <location>
        <begin position="911"/>
        <end position="937"/>
    </location>
</feature>
<reference evidence="5 6" key="1">
    <citation type="submission" date="2010-05" db="EMBL/GenBank/DDBJ databases">
        <title>The Genome Sequence of Thecamonas trahens ATCC 50062.</title>
        <authorList>
            <consortium name="The Broad Institute Genome Sequencing Platform"/>
            <person name="Russ C."/>
            <person name="Cuomo C."/>
            <person name="Shea T."/>
            <person name="Young S.K."/>
            <person name="Zeng Q."/>
            <person name="Koehrsen M."/>
            <person name="Haas B."/>
            <person name="Borodovsky M."/>
            <person name="Guigo R."/>
            <person name="Alvarado L."/>
            <person name="Berlin A."/>
            <person name="Bochicchio J."/>
            <person name="Borenstein D."/>
            <person name="Chapman S."/>
            <person name="Chen Z."/>
            <person name="Freedman E."/>
            <person name="Gellesch M."/>
            <person name="Goldberg J."/>
            <person name="Griggs A."/>
            <person name="Gujja S."/>
            <person name="Heilman E."/>
            <person name="Heiman D."/>
            <person name="Hepburn T."/>
            <person name="Howarth C."/>
            <person name="Jen D."/>
            <person name="Larson L."/>
            <person name="Mehta T."/>
            <person name="Park D."/>
            <person name="Pearson M."/>
            <person name="Roberts A."/>
            <person name="Saif S."/>
            <person name="Shenoy N."/>
            <person name="Sisk P."/>
            <person name="Stolte C."/>
            <person name="Sykes S."/>
            <person name="Thomson T."/>
            <person name="Walk T."/>
            <person name="White J."/>
            <person name="Yandava C."/>
            <person name="Burger G."/>
            <person name="Gray M.W."/>
            <person name="Holland P.W.H."/>
            <person name="King N."/>
            <person name="Lang F.B.F."/>
            <person name="Roger A.J."/>
            <person name="Ruiz-Trillo I."/>
            <person name="Lander E."/>
            <person name="Nusbaum C."/>
        </authorList>
    </citation>
    <scope>NUCLEOTIDE SEQUENCE [LARGE SCALE GENOMIC DNA]</scope>
    <source>
        <strain evidence="5 6">ATCC 50062</strain>
    </source>
</reference>
<feature type="compositionally biased region" description="Basic residues" evidence="1">
    <location>
        <begin position="919"/>
        <end position="935"/>
    </location>
</feature>
<dbReference type="InterPro" id="IPR006626">
    <property type="entry name" value="PbH1"/>
</dbReference>
<dbReference type="GeneID" id="25560137"/>
<feature type="transmembrane region" description="Helical" evidence="2">
    <location>
        <begin position="848"/>
        <end position="868"/>
    </location>
</feature>
<sequence>MRLISIVVAVSGAANGDVVAIPAGTWRGCQVPITGRGDGAAVTLAGAGAGVTIIDCEHSSHRAFSFPTSGFSAKFVIEDLTVRGGGSLTNANYSSGGCMLVGASSDVTLQRVVVESCSLVGTDFATYRGGAIRVQSSGQLTLIDTIRAKMDGTTITGCVASGDGGGVFATIDHHFVINGSGLEVRDNYAGGSGGGLYIVGETEVSQSAMLNVSNNVAEVRGGGVCVSGDDVSGTFNAGVIAGNSAGVCGGGMAWWGEAEVEIRDMLVSDNSAVAGGGLCLDDSGSGLSGTLVEGVTITNNVAATTGGGVYIKSGEFTFDDTQLLSNTAVSGSGVFVESGAEPEITNSFVSGNLALEGGAFETSGSNGTIGVSNTVVCSNIGVLVHNSDVRCGGGSRFDNAMDGGCASNTFCKRSATACTATSAVPAFEVGARYAMTMPVFAAPVDDAPVTTASIVAQAIDANTLKFTSVASNKTMYHPLELFVGSRSVQLAKLITYVEHQCYDEGFVWYGSRCRSCSEFDGAFCPGGTRFWPLAGYWSPGEGVPPTRCQVPAACPGALGERDKYPPRMDVTGQRITAQCATGFSGEFCSTCATNYYKEYGVCRACGADDTVRTEVTLMLLVASVYFLVVLVALFVLSARSLVLIVSVLVVLQQVVTVCKVGLQHLSTSLSSPVFPTIVRVLSIINFEVEVVKPGCTVGALSFTSLYYGTIGLICFAGLCFIGVVWLRTHSCLAASRVSHLSVVLPLRLNAELRVVCYEGEHVSVAALAWVVLVTICCGFPVWMFFTGISMFRALRAFNMMVIDMAFESYGFLLHGLKPPFFWFRALQFVSTFAFVTETVLLERTGTRFFATIINFAVTMLLVALLNPFRSQLQTTLSITAGLASSGQLMYFLYEEDLRFFSTRKGDVAEDITSPVASRSRSRNRSSRRSRHKPRNSRTIAVAIASTPTATVAATTTTTATAVVAAFAAAADATANPQGVGPYELEPQSGPAHAVPPPEQLMSDPPAESRKPGPVARPSAAEAWQSRWKCRGGSVFNRTCLFENVVVLPASDAPDPEKVTWYGSENETSLLFDTFQPHVHGHAIFDGLYSHIRLVSALPRARHVGKFEDNMAAPVLNEAWPLFTSSPMMDPDILAAEAGTSQYTCFPALATGLGGRSYWSNDRWCNISPRQSPELDHPARCDQSIHDGFVGFLRGVSDTTPAEVAEKAAKRRRDGGVLNVVIVNRLNNRKFVNIGAIEAELNAAYNKSVNIQVVAFERLSIAEQAMVCEEADIYVAYAGSSLANTVFLPPHSVVIIISSLFYETAACGFDRLITDLGHYNISYIERRAQFVDPRPQSPELYTEVVRWFAHEQAVYGAWQKSEPSTKRLGDYRAYSLVLESDRIKAMIDAGSALVRGKYPGAPTPGMWAAEPLRYWNTEMWRKTTDRFDYGESLGGVVHIPPNDEDELARPLHEAWGPYFAQMRRPDGIRSHMEPRYEFCACDAK</sequence>
<dbReference type="Proteomes" id="UP000054408">
    <property type="component" value="Unassembled WGS sequence"/>
</dbReference>
<protein>
    <recommendedName>
        <fullName evidence="4">Glycosyltransferase 61 catalytic domain-containing protein</fullName>
    </recommendedName>
</protein>
<keyword evidence="3" id="KW-0732">Signal</keyword>
<dbReference type="OrthoDB" id="538624at2759"/>
<feature type="transmembrane region" description="Helical" evidence="2">
    <location>
        <begin position="641"/>
        <end position="662"/>
    </location>
</feature>
<dbReference type="GO" id="GO:0016757">
    <property type="term" value="F:glycosyltransferase activity"/>
    <property type="evidence" value="ECO:0007669"/>
    <property type="project" value="InterPro"/>
</dbReference>
<dbReference type="RefSeq" id="XP_013763180.1">
    <property type="nucleotide sequence ID" value="XM_013907726.1"/>
</dbReference>
<feature type="chain" id="PRO_5005537171" description="Glycosyltransferase 61 catalytic domain-containing protein" evidence="3">
    <location>
        <begin position="17"/>
        <end position="1483"/>
    </location>
</feature>
<evidence type="ECO:0000256" key="2">
    <source>
        <dbReference type="SAM" id="Phobius"/>
    </source>
</evidence>
<dbReference type="InterPro" id="IPR011050">
    <property type="entry name" value="Pectin_lyase_fold/virulence"/>
</dbReference>
<dbReference type="EMBL" id="GL349433">
    <property type="protein sequence ID" value="KNC46205.1"/>
    <property type="molecule type" value="Genomic_DNA"/>
</dbReference>
<keyword evidence="2" id="KW-1133">Transmembrane helix</keyword>
<dbReference type="PANTHER" id="PTHR11319">
    <property type="entry name" value="G PROTEIN-COUPLED RECEPTOR-RELATED"/>
    <property type="match status" value="1"/>
</dbReference>
<accession>A0A0L0D260</accession>